<keyword evidence="3" id="KW-1185">Reference proteome</keyword>
<comment type="caution">
    <text evidence="2">The sequence shown here is derived from an EMBL/GenBank/DDBJ whole genome shotgun (WGS) entry which is preliminary data.</text>
</comment>
<proteinExistence type="predicted"/>
<gene>
    <name evidence="2" type="ORF">K7X08_031432</name>
</gene>
<dbReference type="InterPro" id="IPR021929">
    <property type="entry name" value="R1A-like_N"/>
</dbReference>
<evidence type="ECO:0000313" key="2">
    <source>
        <dbReference type="EMBL" id="KAJ8562980.1"/>
    </source>
</evidence>
<dbReference type="Proteomes" id="UP001152561">
    <property type="component" value="Unassembled WGS sequence"/>
</dbReference>
<accession>A0A9Q1ML26</accession>
<dbReference type="AlphaFoldDB" id="A0A9Q1ML26"/>
<evidence type="ECO:0000259" key="1">
    <source>
        <dbReference type="Pfam" id="PF12061"/>
    </source>
</evidence>
<feature type="domain" description="Late blight resistance protein R1A-like N-terminal" evidence="1">
    <location>
        <begin position="36"/>
        <end position="113"/>
    </location>
</feature>
<dbReference type="Pfam" id="PF12061">
    <property type="entry name" value="NB-LRR"/>
    <property type="match status" value="1"/>
</dbReference>
<name>A0A9Q1ML26_9SOLA</name>
<reference evidence="3" key="1">
    <citation type="journal article" date="2023" name="Proc. Natl. Acad. Sci. U.S.A.">
        <title>Genomic and structural basis for evolution of tropane alkaloid biosynthesis.</title>
        <authorList>
            <person name="Wanga Y.-J."/>
            <person name="Taina T."/>
            <person name="Yua J.-Y."/>
            <person name="Lia J."/>
            <person name="Xua B."/>
            <person name="Chenc J."/>
            <person name="D'Auriad J.C."/>
            <person name="Huanga J.-P."/>
            <person name="Huanga S.-X."/>
        </authorList>
    </citation>
    <scope>NUCLEOTIDE SEQUENCE [LARGE SCALE GENOMIC DNA]</scope>
    <source>
        <strain evidence="3">cv. KIB-2019</strain>
    </source>
</reference>
<protein>
    <recommendedName>
        <fullName evidence="1">Late blight resistance protein R1A-like N-terminal domain-containing protein</fullName>
    </recommendedName>
</protein>
<sequence length="133" mass="15131">MKTELWFLETIESFKYNIPDGSGTYVETTAPAVTATPLTHEPVVEYIDNVVQNVKDLMIIRLDGKPPAVSNEVQSSTYASAKAQVELVEKELRALRNFVFFLRKICSSEQQDAGRLRCVMLIMWLPTQKLHIK</sequence>
<evidence type="ECO:0000313" key="3">
    <source>
        <dbReference type="Proteomes" id="UP001152561"/>
    </source>
</evidence>
<dbReference type="EMBL" id="JAJAGQ010000005">
    <property type="protein sequence ID" value="KAJ8562980.1"/>
    <property type="molecule type" value="Genomic_DNA"/>
</dbReference>
<organism evidence="2 3">
    <name type="scientific">Anisodus acutangulus</name>
    <dbReference type="NCBI Taxonomy" id="402998"/>
    <lineage>
        <taxon>Eukaryota</taxon>
        <taxon>Viridiplantae</taxon>
        <taxon>Streptophyta</taxon>
        <taxon>Embryophyta</taxon>
        <taxon>Tracheophyta</taxon>
        <taxon>Spermatophyta</taxon>
        <taxon>Magnoliopsida</taxon>
        <taxon>eudicotyledons</taxon>
        <taxon>Gunneridae</taxon>
        <taxon>Pentapetalae</taxon>
        <taxon>asterids</taxon>
        <taxon>lamiids</taxon>
        <taxon>Solanales</taxon>
        <taxon>Solanaceae</taxon>
        <taxon>Solanoideae</taxon>
        <taxon>Hyoscyameae</taxon>
        <taxon>Anisodus</taxon>
    </lineage>
</organism>